<dbReference type="Proteomes" id="UP000555448">
    <property type="component" value="Unassembled WGS sequence"/>
</dbReference>
<dbReference type="EMBL" id="JACHLR010000010">
    <property type="protein sequence ID" value="MBB4859311.1"/>
    <property type="molecule type" value="Genomic_DNA"/>
</dbReference>
<gene>
    <name evidence="2" type="ORF">HNO88_002640</name>
</gene>
<name>A0A7W7NWG7_9SPHN</name>
<sequence length="109" mass="11251">MTISIGGGLRNFAYPAGYTGPARNRPAGGAGEAGGASDLTRAIDDLMAEAAKTPAERARDAVLKRHGIDAKGYAALDASARKSIDAEIAEAVKRTTTRDRAEGGFSRMA</sequence>
<evidence type="ECO:0000256" key="1">
    <source>
        <dbReference type="SAM" id="MobiDB-lite"/>
    </source>
</evidence>
<evidence type="ECO:0000313" key="3">
    <source>
        <dbReference type="Proteomes" id="UP000555448"/>
    </source>
</evidence>
<evidence type="ECO:0000313" key="2">
    <source>
        <dbReference type="EMBL" id="MBB4859311.1"/>
    </source>
</evidence>
<dbReference type="AlphaFoldDB" id="A0A7W7NWG7"/>
<feature type="region of interest" description="Disordered" evidence="1">
    <location>
        <begin position="16"/>
        <end position="36"/>
    </location>
</feature>
<organism evidence="2 3">
    <name type="scientific">Novosphingobium chloroacetimidivorans</name>
    <dbReference type="NCBI Taxonomy" id="1428314"/>
    <lineage>
        <taxon>Bacteria</taxon>
        <taxon>Pseudomonadati</taxon>
        <taxon>Pseudomonadota</taxon>
        <taxon>Alphaproteobacteria</taxon>
        <taxon>Sphingomonadales</taxon>
        <taxon>Sphingomonadaceae</taxon>
        <taxon>Novosphingobium</taxon>
    </lineage>
</organism>
<protein>
    <submittedName>
        <fullName evidence="2">Uncharacterized protein</fullName>
    </submittedName>
</protein>
<keyword evidence="3" id="KW-1185">Reference proteome</keyword>
<proteinExistence type="predicted"/>
<reference evidence="2 3" key="1">
    <citation type="submission" date="2020-08" db="EMBL/GenBank/DDBJ databases">
        <title>Functional genomics of gut bacteria from endangered species of beetles.</title>
        <authorList>
            <person name="Carlos-Shanley C."/>
        </authorList>
    </citation>
    <scope>NUCLEOTIDE SEQUENCE [LARGE SCALE GENOMIC DNA]</scope>
    <source>
        <strain evidence="2 3">S00245</strain>
    </source>
</reference>
<dbReference type="RefSeq" id="WP_184245930.1">
    <property type="nucleotide sequence ID" value="NZ_JACHLR010000010.1"/>
</dbReference>
<comment type="caution">
    <text evidence="2">The sequence shown here is derived from an EMBL/GenBank/DDBJ whole genome shotgun (WGS) entry which is preliminary data.</text>
</comment>
<accession>A0A7W7NWG7</accession>